<feature type="compositionally biased region" description="Low complexity" evidence="1">
    <location>
        <begin position="206"/>
        <end position="220"/>
    </location>
</feature>
<feature type="region of interest" description="Disordered" evidence="1">
    <location>
        <begin position="188"/>
        <end position="220"/>
    </location>
</feature>
<evidence type="ECO:0000313" key="2">
    <source>
        <dbReference type="EMBL" id="KAK9125479.1"/>
    </source>
</evidence>
<feature type="region of interest" description="Disordered" evidence="1">
    <location>
        <begin position="42"/>
        <end position="66"/>
    </location>
</feature>
<gene>
    <name evidence="2" type="ORF">Scep_014325</name>
</gene>
<proteinExistence type="predicted"/>
<name>A0AAP0J114_9MAGN</name>
<dbReference type="Proteomes" id="UP001419268">
    <property type="component" value="Unassembled WGS sequence"/>
</dbReference>
<organism evidence="2 3">
    <name type="scientific">Stephania cephalantha</name>
    <dbReference type="NCBI Taxonomy" id="152367"/>
    <lineage>
        <taxon>Eukaryota</taxon>
        <taxon>Viridiplantae</taxon>
        <taxon>Streptophyta</taxon>
        <taxon>Embryophyta</taxon>
        <taxon>Tracheophyta</taxon>
        <taxon>Spermatophyta</taxon>
        <taxon>Magnoliopsida</taxon>
        <taxon>Ranunculales</taxon>
        <taxon>Menispermaceae</taxon>
        <taxon>Menispermoideae</taxon>
        <taxon>Cissampelideae</taxon>
        <taxon>Stephania</taxon>
    </lineage>
</organism>
<keyword evidence="3" id="KW-1185">Reference proteome</keyword>
<dbReference type="AlphaFoldDB" id="A0AAP0J114"/>
<comment type="caution">
    <text evidence="2">The sequence shown here is derived from an EMBL/GenBank/DDBJ whole genome shotgun (WGS) entry which is preliminary data.</text>
</comment>
<evidence type="ECO:0000313" key="3">
    <source>
        <dbReference type="Proteomes" id="UP001419268"/>
    </source>
</evidence>
<accession>A0AAP0J114</accession>
<sequence length="220" mass="24122">MTSPGEINLTSIASSRFRRNRASDRSTTRHRAVHRVAATSSLVGRRCRRSTAAGAAARRPPPLVSSSALRRVTSPLVRRCRSDPLPRRRCLAGAAARRRRRAARRRRRAAADVTGCAVPLSSSWPSSAPRSHYRTAEPLESLVVVVRQLPPARPRPRLVRRRLRPGAPSRRWLASLVRVTAAAARTLASPANHRLRPRRYEPPPGAGATSPASLSPSLFS</sequence>
<reference evidence="2 3" key="1">
    <citation type="submission" date="2024-01" db="EMBL/GenBank/DDBJ databases">
        <title>Genome assemblies of Stephania.</title>
        <authorList>
            <person name="Yang L."/>
        </authorList>
    </citation>
    <scope>NUCLEOTIDE SEQUENCE [LARGE SCALE GENOMIC DNA]</scope>
    <source>
        <strain evidence="2">JXDWG</strain>
        <tissue evidence="2">Leaf</tissue>
    </source>
</reference>
<dbReference type="EMBL" id="JBBNAG010000006">
    <property type="protein sequence ID" value="KAK9125479.1"/>
    <property type="molecule type" value="Genomic_DNA"/>
</dbReference>
<evidence type="ECO:0000256" key="1">
    <source>
        <dbReference type="SAM" id="MobiDB-lite"/>
    </source>
</evidence>
<protein>
    <submittedName>
        <fullName evidence="2">Uncharacterized protein</fullName>
    </submittedName>
</protein>